<dbReference type="PANTHER" id="PTHR45784:SF3">
    <property type="entry name" value="C-TYPE LECTIN DOMAIN FAMILY 4 MEMBER K-LIKE-RELATED"/>
    <property type="match status" value="1"/>
</dbReference>
<dbReference type="GeneTree" id="ENSGT01150000287289"/>
<keyword evidence="3" id="KW-1185">Reference proteome</keyword>
<sequence length="129" mass="15061">MNAWISLYRSQPSYKWSNGDAVTFLSNHFMAAGMYHSYHLVLEKMAWYDAQRYCMENYTDLVSIRNQKQNEEVMLNGKKSITPFWIGLLCDVWEWADGGLSGYRNWGGANCVAMKADEIVCSYKHYKFN</sequence>
<reference evidence="2" key="3">
    <citation type="submission" date="2025-09" db="UniProtKB">
        <authorList>
            <consortium name="Ensembl"/>
        </authorList>
    </citation>
    <scope>IDENTIFICATION</scope>
</reference>
<dbReference type="SMART" id="SM00034">
    <property type="entry name" value="CLECT"/>
    <property type="match status" value="1"/>
</dbReference>
<evidence type="ECO:0000259" key="1">
    <source>
        <dbReference type="PROSITE" id="PS50041"/>
    </source>
</evidence>
<dbReference type="Pfam" id="PF00059">
    <property type="entry name" value="Lectin_C"/>
    <property type="match status" value="1"/>
</dbReference>
<dbReference type="InterPro" id="IPR001304">
    <property type="entry name" value="C-type_lectin-like"/>
</dbReference>
<feature type="domain" description="C-type lectin" evidence="1">
    <location>
        <begin position="36"/>
        <end position="124"/>
    </location>
</feature>
<dbReference type="Proteomes" id="UP000314983">
    <property type="component" value="Chromosome 7"/>
</dbReference>
<evidence type="ECO:0000313" key="3">
    <source>
        <dbReference type="Proteomes" id="UP000314983"/>
    </source>
</evidence>
<evidence type="ECO:0000313" key="2">
    <source>
        <dbReference type="Ensembl" id="ENSEEEP00000063426.1"/>
    </source>
</evidence>
<dbReference type="InterPro" id="IPR016186">
    <property type="entry name" value="C-type_lectin-like/link_sf"/>
</dbReference>
<dbReference type="AlphaFoldDB" id="A0AAY5F304"/>
<protein>
    <recommendedName>
        <fullName evidence="1">C-type lectin domain-containing protein</fullName>
    </recommendedName>
</protein>
<dbReference type="SUPFAM" id="SSF56436">
    <property type="entry name" value="C-type lectin-like"/>
    <property type="match status" value="1"/>
</dbReference>
<dbReference type="Gene3D" id="3.10.100.10">
    <property type="entry name" value="Mannose-Binding Protein A, subunit A"/>
    <property type="match status" value="1"/>
</dbReference>
<proteinExistence type="predicted"/>
<accession>A0AAY5F304</accession>
<dbReference type="PANTHER" id="PTHR45784">
    <property type="entry name" value="C-TYPE LECTIN DOMAIN FAMILY 20 MEMBER A-RELATED"/>
    <property type="match status" value="1"/>
</dbReference>
<dbReference type="InterPro" id="IPR016187">
    <property type="entry name" value="CTDL_fold"/>
</dbReference>
<dbReference type="Ensembl" id="ENSEEET00000063124.1">
    <property type="protein sequence ID" value="ENSEEEP00000063426.1"/>
    <property type="gene ID" value="ENSEEEG00000026314.1"/>
</dbReference>
<reference evidence="2" key="2">
    <citation type="submission" date="2025-08" db="UniProtKB">
        <authorList>
            <consortium name="Ensembl"/>
        </authorList>
    </citation>
    <scope>IDENTIFICATION</scope>
</reference>
<name>A0AAY5F304_ELEEL</name>
<dbReference type="PROSITE" id="PS50041">
    <property type="entry name" value="C_TYPE_LECTIN_2"/>
    <property type="match status" value="1"/>
</dbReference>
<organism evidence="2 3">
    <name type="scientific">Electrophorus electricus</name>
    <name type="common">Electric eel</name>
    <name type="synonym">Gymnotus electricus</name>
    <dbReference type="NCBI Taxonomy" id="8005"/>
    <lineage>
        <taxon>Eukaryota</taxon>
        <taxon>Metazoa</taxon>
        <taxon>Chordata</taxon>
        <taxon>Craniata</taxon>
        <taxon>Vertebrata</taxon>
        <taxon>Euteleostomi</taxon>
        <taxon>Actinopterygii</taxon>
        <taxon>Neopterygii</taxon>
        <taxon>Teleostei</taxon>
        <taxon>Ostariophysi</taxon>
        <taxon>Gymnotiformes</taxon>
        <taxon>Gymnotoidei</taxon>
        <taxon>Gymnotidae</taxon>
        <taxon>Electrophorus</taxon>
    </lineage>
</organism>
<reference evidence="2 3" key="1">
    <citation type="submission" date="2020-05" db="EMBL/GenBank/DDBJ databases">
        <title>Electrophorus electricus (electric eel) genome, fEleEle1, primary haplotype.</title>
        <authorList>
            <person name="Myers G."/>
            <person name="Meyer A."/>
            <person name="Fedrigo O."/>
            <person name="Formenti G."/>
            <person name="Rhie A."/>
            <person name="Tracey A."/>
            <person name="Sims Y."/>
            <person name="Jarvis E.D."/>
        </authorList>
    </citation>
    <scope>NUCLEOTIDE SEQUENCE [LARGE SCALE GENOMIC DNA]</scope>
</reference>